<comment type="caution">
    <text evidence="2">The sequence shown here is derived from an EMBL/GenBank/DDBJ whole genome shotgun (WGS) entry which is preliminary data.</text>
</comment>
<proteinExistence type="predicted"/>
<evidence type="ECO:0000313" key="3">
    <source>
        <dbReference type="Proteomes" id="UP000813462"/>
    </source>
</evidence>
<dbReference type="EMBL" id="JAEACU010000010">
    <property type="protein sequence ID" value="KAH7515272.1"/>
    <property type="molecule type" value="Genomic_DNA"/>
</dbReference>
<organism evidence="2 3">
    <name type="scientific">Ziziphus jujuba var. spinosa</name>
    <dbReference type="NCBI Taxonomy" id="714518"/>
    <lineage>
        <taxon>Eukaryota</taxon>
        <taxon>Viridiplantae</taxon>
        <taxon>Streptophyta</taxon>
        <taxon>Embryophyta</taxon>
        <taxon>Tracheophyta</taxon>
        <taxon>Spermatophyta</taxon>
        <taxon>Magnoliopsida</taxon>
        <taxon>eudicotyledons</taxon>
        <taxon>Gunneridae</taxon>
        <taxon>Pentapetalae</taxon>
        <taxon>rosids</taxon>
        <taxon>fabids</taxon>
        <taxon>Rosales</taxon>
        <taxon>Rhamnaceae</taxon>
        <taxon>Paliureae</taxon>
        <taxon>Ziziphus</taxon>
    </lineage>
</organism>
<dbReference type="InterPro" id="IPR032675">
    <property type="entry name" value="LRR_dom_sf"/>
</dbReference>
<gene>
    <name evidence="2" type="ORF">FEM48_Zijuj10G0009200</name>
</gene>
<evidence type="ECO:0000313" key="2">
    <source>
        <dbReference type="EMBL" id="KAH7515272.1"/>
    </source>
</evidence>
<dbReference type="Proteomes" id="UP000813462">
    <property type="component" value="Unassembled WGS sequence"/>
</dbReference>
<dbReference type="Gene3D" id="3.80.10.10">
    <property type="entry name" value="Ribonuclease Inhibitor"/>
    <property type="match status" value="2"/>
</dbReference>
<name>A0A978UKC0_ZIZJJ</name>
<dbReference type="PANTHER" id="PTHR36766:SF40">
    <property type="entry name" value="DISEASE RESISTANCE PROTEIN RGA3"/>
    <property type="match status" value="1"/>
</dbReference>
<sequence length="488" mass="54531">MWTSNAIGVYGREFHNRDFLVLLQICIGFRGLKVLQDELIIDGDEVVVSSLPRTPVLRELKLGCCEKLKLQDLVLPQTLKSIAIGKRYLRDDINSIEIQNCEKVEFPLHHSLRSSIEMVEIRNSCGSLECFPLDFFPNLRKLIIEGCKNLESLTITKSSDDMIPLSELRIYECPNFISFPCNGRLHAPNLTHLSIRGCQKLKKLPEQMSNLLPSLNSLEISNCPEVESFPEGGLPFNLAQLTVGGCEKLKALPEQMCNLLPSLNSLEIFDCPEVEESFAEVDLPPNLTQLTVGGCKRLKALPEQMFNLLSCLKELQMGDCPEVESFPEVDLPSNLTQLKVSGCKKLKNGASGSKACTGTKFLTSPPLKSMKSYHRLQDQSMHLPCISDTHDHNAWHGKDTSIIPNLPLPQLLICGCPKFLYFPKGGLHASNLSWLVVDDCKKLKKLYGQMHNLLPSLKGLSIVDAKRWSLFLKAVYTKSCSTCCCQLL</sequence>
<protein>
    <recommendedName>
        <fullName evidence="4">Disease resistance protein At3g14460</fullName>
    </recommendedName>
</protein>
<evidence type="ECO:0000256" key="1">
    <source>
        <dbReference type="ARBA" id="ARBA00022821"/>
    </source>
</evidence>
<dbReference type="AlphaFoldDB" id="A0A978UKC0"/>
<dbReference type="GO" id="GO:0006952">
    <property type="term" value="P:defense response"/>
    <property type="evidence" value="ECO:0007669"/>
    <property type="project" value="UniProtKB-KW"/>
</dbReference>
<reference evidence="2" key="1">
    <citation type="journal article" date="2021" name="Front. Plant Sci.">
        <title>Chromosome-Scale Genome Assembly for Chinese Sour Jujube and Insights Into Its Genome Evolution and Domestication Signature.</title>
        <authorList>
            <person name="Shen L.-Y."/>
            <person name="Luo H."/>
            <person name="Wang X.-L."/>
            <person name="Wang X.-M."/>
            <person name="Qiu X.-J."/>
            <person name="Liu H."/>
            <person name="Zhou S.-S."/>
            <person name="Jia K.-H."/>
            <person name="Nie S."/>
            <person name="Bao Y.-T."/>
            <person name="Zhang R.-G."/>
            <person name="Yun Q.-Z."/>
            <person name="Chai Y.-H."/>
            <person name="Lu J.-Y."/>
            <person name="Li Y."/>
            <person name="Zhao S.-W."/>
            <person name="Mao J.-F."/>
            <person name="Jia S.-G."/>
            <person name="Mao Y.-M."/>
        </authorList>
    </citation>
    <scope>NUCLEOTIDE SEQUENCE</scope>
    <source>
        <strain evidence="2">AT0</strain>
        <tissue evidence="2">Leaf</tissue>
    </source>
</reference>
<accession>A0A978UKC0</accession>
<dbReference type="PANTHER" id="PTHR36766">
    <property type="entry name" value="PLANT BROAD-SPECTRUM MILDEW RESISTANCE PROTEIN RPW8"/>
    <property type="match status" value="1"/>
</dbReference>
<dbReference type="SUPFAM" id="SSF52047">
    <property type="entry name" value="RNI-like"/>
    <property type="match status" value="1"/>
</dbReference>
<keyword evidence="1" id="KW-0611">Plant defense</keyword>
<evidence type="ECO:0008006" key="4">
    <source>
        <dbReference type="Google" id="ProtNLM"/>
    </source>
</evidence>